<gene>
    <name evidence="17" type="primary">cshA_1</name>
    <name evidence="17" type="ORF">ETAA1_41820</name>
</gene>
<feature type="domain" description="Helicase ATP-binding" evidence="14">
    <location>
        <begin position="63"/>
        <end position="235"/>
    </location>
</feature>
<evidence type="ECO:0000256" key="6">
    <source>
        <dbReference type="ARBA" id="ARBA00022840"/>
    </source>
</evidence>
<evidence type="ECO:0000259" key="15">
    <source>
        <dbReference type="PROSITE" id="PS51194"/>
    </source>
</evidence>
<evidence type="ECO:0000313" key="17">
    <source>
        <dbReference type="EMBL" id="QDU22205.1"/>
    </source>
</evidence>
<dbReference type="FunFam" id="3.40.50.300:FF:000108">
    <property type="entry name" value="ATP-dependent RNA helicase RhlE"/>
    <property type="match status" value="1"/>
</dbReference>
<evidence type="ECO:0000256" key="13">
    <source>
        <dbReference type="SAM" id="MobiDB-lite"/>
    </source>
</evidence>
<evidence type="ECO:0000256" key="12">
    <source>
        <dbReference type="RuleBase" id="RU000492"/>
    </source>
</evidence>
<dbReference type="InterPro" id="IPR012677">
    <property type="entry name" value="Nucleotide-bd_a/b_plait_sf"/>
</dbReference>
<evidence type="ECO:0000259" key="14">
    <source>
        <dbReference type="PROSITE" id="PS51192"/>
    </source>
</evidence>
<feature type="domain" description="DEAD-box RNA helicase Q" evidence="16">
    <location>
        <begin position="32"/>
        <end position="60"/>
    </location>
</feature>
<dbReference type="EMBL" id="CP036273">
    <property type="protein sequence ID" value="QDU22205.1"/>
    <property type="molecule type" value="Genomic_DNA"/>
</dbReference>
<dbReference type="RefSeq" id="WP_145241745.1">
    <property type="nucleotide sequence ID" value="NZ_CP036273.1"/>
</dbReference>
<evidence type="ECO:0000256" key="10">
    <source>
        <dbReference type="ARBA" id="ARBA00074363"/>
    </source>
</evidence>
<dbReference type="GO" id="GO:0042255">
    <property type="term" value="P:ribosome assembly"/>
    <property type="evidence" value="ECO:0007669"/>
    <property type="project" value="UniProtKB-ARBA"/>
</dbReference>
<evidence type="ECO:0000259" key="16">
    <source>
        <dbReference type="PROSITE" id="PS51195"/>
    </source>
</evidence>
<keyword evidence="4 12" id="KW-0378">Hydrolase</keyword>
<dbReference type="SMART" id="SM00490">
    <property type="entry name" value="HELICc"/>
    <property type="match status" value="1"/>
</dbReference>
<dbReference type="Gene3D" id="3.30.70.330">
    <property type="match status" value="1"/>
</dbReference>
<dbReference type="GO" id="GO:0003724">
    <property type="term" value="F:RNA helicase activity"/>
    <property type="evidence" value="ECO:0007669"/>
    <property type="project" value="UniProtKB-EC"/>
</dbReference>
<feature type="compositionally biased region" description="Pro residues" evidence="13">
    <location>
        <begin position="1"/>
        <end position="23"/>
    </location>
</feature>
<keyword evidence="3 12" id="KW-0547">Nucleotide-binding</keyword>
<feature type="compositionally biased region" description="Pro residues" evidence="13">
    <location>
        <begin position="473"/>
        <end position="488"/>
    </location>
</feature>
<organism evidence="17 18">
    <name type="scientific">Urbifossiella limnaea</name>
    <dbReference type="NCBI Taxonomy" id="2528023"/>
    <lineage>
        <taxon>Bacteria</taxon>
        <taxon>Pseudomonadati</taxon>
        <taxon>Planctomycetota</taxon>
        <taxon>Planctomycetia</taxon>
        <taxon>Gemmatales</taxon>
        <taxon>Gemmataceae</taxon>
        <taxon>Urbifossiella</taxon>
    </lineage>
</organism>
<dbReference type="InterPro" id="IPR057325">
    <property type="entry name" value="DeaD_dimer"/>
</dbReference>
<protein>
    <recommendedName>
        <fullName evidence="10">DEAD-box ATP-dependent RNA helicase RhpA</fullName>
        <ecNumber evidence="1">3.6.4.13</ecNumber>
    </recommendedName>
</protein>
<dbReference type="SUPFAM" id="SSF52540">
    <property type="entry name" value="P-loop containing nucleoside triphosphate hydrolases"/>
    <property type="match status" value="1"/>
</dbReference>
<dbReference type="CDD" id="cd12252">
    <property type="entry name" value="RRM_DbpA"/>
    <property type="match status" value="1"/>
</dbReference>
<evidence type="ECO:0000256" key="11">
    <source>
        <dbReference type="PROSITE-ProRule" id="PRU00552"/>
    </source>
</evidence>
<dbReference type="InterPro" id="IPR014014">
    <property type="entry name" value="RNA_helicase_DEAD_Q_motif"/>
</dbReference>
<dbReference type="PROSITE" id="PS51192">
    <property type="entry name" value="HELICASE_ATP_BIND_1"/>
    <property type="match status" value="1"/>
</dbReference>
<sequence>MTDPEPTPPAEPAVPPEPAAVEPPKPEPVAESKFAGLGLDAKLLAALTVLGYEEPTPIQREAIPLVLQGTDIVGLAATGTGKTAAFALPLIQRLAANTSKVKPAALILVPTRELAMQVAEAVHKYGRPYSTRVLPVYGGAAMGQQARALDRGVDVVVATPGRALDFLRRGTLKLAGVSVVVLDEADEMLDMGFAEDIEAILNETPKERQTMLFSATMPPRIEAIARKHLRAPATVRVSQEPVAPGQMPKVKQVAYLVPRQYKLATLVRVLDVEAPAAALVFCRTRTEVDELTETLAARGYRPEALHGGLSQEHRDRVMRMFRSGTVDLLVATDVAARGLDVEHLTHVVNFHIPAEVETYVHRIGRVGRAGREGTAITLAEAKEHRLLKNIERVTNRKIEVGRVPTVADLKARRMELTRQAIREVIEGGETDQFRVIVETLSAEFDVVDIALAAVKLAHDAETGDAKDAEVEIPAPPPLRERFPAPPRPQRFDGPRQGAPFYPQGAPPFRQEPGGPPRPNPRRGDGGPPTARLFFSLGREAGILPRDLVGAIANTAGVPGQDIGAIEVTDRFSLVEVPEDAADYVVECMQGVRLRGRPVMCRRDQREGGGGGGGFRPGPAPGGPAGFRPGGGYRPAGGGGFGGPPPGGGGFGGPPPRGGFGGPRPRPWAEDEE</sequence>
<dbReference type="Proteomes" id="UP000319576">
    <property type="component" value="Chromosome"/>
</dbReference>
<dbReference type="Pfam" id="PF00271">
    <property type="entry name" value="Helicase_C"/>
    <property type="match status" value="1"/>
</dbReference>
<dbReference type="EC" id="3.6.4.13" evidence="1"/>
<dbReference type="PROSITE" id="PS51195">
    <property type="entry name" value="Q_MOTIF"/>
    <property type="match status" value="1"/>
</dbReference>
<accession>A0A517XXK1</accession>
<dbReference type="CDD" id="cd00268">
    <property type="entry name" value="DEADc"/>
    <property type="match status" value="1"/>
</dbReference>
<proteinExistence type="inferred from homology"/>
<dbReference type="OrthoDB" id="9805696at2"/>
<evidence type="ECO:0000256" key="4">
    <source>
        <dbReference type="ARBA" id="ARBA00022801"/>
    </source>
</evidence>
<dbReference type="PROSITE" id="PS51194">
    <property type="entry name" value="HELICASE_CTER"/>
    <property type="match status" value="1"/>
</dbReference>
<dbReference type="PANTHER" id="PTHR47963">
    <property type="entry name" value="DEAD-BOX ATP-DEPENDENT RNA HELICASE 47, MITOCHONDRIAL"/>
    <property type="match status" value="1"/>
</dbReference>
<keyword evidence="18" id="KW-1185">Reference proteome</keyword>
<dbReference type="InterPro" id="IPR005580">
    <property type="entry name" value="DbpA/CsdA_RNA-bd_dom"/>
</dbReference>
<evidence type="ECO:0000256" key="1">
    <source>
        <dbReference type="ARBA" id="ARBA00012552"/>
    </source>
</evidence>
<dbReference type="CDD" id="cd18787">
    <property type="entry name" value="SF2_C_DEAD"/>
    <property type="match status" value="1"/>
</dbReference>
<dbReference type="PROSITE" id="PS00039">
    <property type="entry name" value="DEAD_ATP_HELICASE"/>
    <property type="match status" value="1"/>
</dbReference>
<comment type="similarity">
    <text evidence="8 12">Belongs to the DEAD box helicase family.</text>
</comment>
<dbReference type="GO" id="GO:0005829">
    <property type="term" value="C:cytosol"/>
    <property type="evidence" value="ECO:0007669"/>
    <property type="project" value="TreeGrafter"/>
</dbReference>
<dbReference type="InterPro" id="IPR050547">
    <property type="entry name" value="DEAD_box_RNA_helicases"/>
</dbReference>
<dbReference type="PANTHER" id="PTHR47963:SF8">
    <property type="entry name" value="ATP-DEPENDENT RNA HELICASE DEAD"/>
    <property type="match status" value="1"/>
</dbReference>
<dbReference type="GO" id="GO:0016887">
    <property type="term" value="F:ATP hydrolysis activity"/>
    <property type="evidence" value="ECO:0007669"/>
    <property type="project" value="RHEA"/>
</dbReference>
<dbReference type="InterPro" id="IPR027417">
    <property type="entry name" value="P-loop_NTPase"/>
</dbReference>
<dbReference type="GO" id="GO:0009409">
    <property type="term" value="P:response to cold"/>
    <property type="evidence" value="ECO:0007669"/>
    <property type="project" value="TreeGrafter"/>
</dbReference>
<dbReference type="InterPro" id="IPR000629">
    <property type="entry name" value="RNA-helicase_DEAD-box_CS"/>
</dbReference>
<dbReference type="InterPro" id="IPR011545">
    <property type="entry name" value="DEAD/DEAH_box_helicase_dom"/>
</dbReference>
<dbReference type="GO" id="GO:0005840">
    <property type="term" value="C:ribosome"/>
    <property type="evidence" value="ECO:0007669"/>
    <property type="project" value="TreeGrafter"/>
</dbReference>
<evidence type="ECO:0000256" key="2">
    <source>
        <dbReference type="ARBA" id="ARBA00022490"/>
    </source>
</evidence>
<keyword evidence="6 12" id="KW-0067">ATP-binding</keyword>
<feature type="region of interest" description="Disordered" evidence="13">
    <location>
        <begin position="460"/>
        <end position="531"/>
    </location>
</feature>
<feature type="domain" description="Helicase C-terminal" evidence="15">
    <location>
        <begin position="249"/>
        <end position="410"/>
    </location>
</feature>
<dbReference type="InterPro" id="IPR014001">
    <property type="entry name" value="Helicase_ATP-bd"/>
</dbReference>
<dbReference type="SMART" id="SM00487">
    <property type="entry name" value="DEXDc"/>
    <property type="match status" value="1"/>
</dbReference>
<dbReference type="AlphaFoldDB" id="A0A517XXK1"/>
<dbReference type="Pfam" id="PF00270">
    <property type="entry name" value="DEAD"/>
    <property type="match status" value="1"/>
</dbReference>
<feature type="compositionally biased region" description="Pro residues" evidence="13">
    <location>
        <begin position="642"/>
        <end position="656"/>
    </location>
</feature>
<keyword evidence="7" id="KW-0346">Stress response</keyword>
<comment type="catalytic activity">
    <reaction evidence="9">
        <text>ATP + H2O = ADP + phosphate + H(+)</text>
        <dbReference type="Rhea" id="RHEA:13065"/>
        <dbReference type="ChEBI" id="CHEBI:15377"/>
        <dbReference type="ChEBI" id="CHEBI:15378"/>
        <dbReference type="ChEBI" id="CHEBI:30616"/>
        <dbReference type="ChEBI" id="CHEBI:43474"/>
        <dbReference type="ChEBI" id="CHEBI:456216"/>
        <dbReference type="EC" id="3.6.4.13"/>
    </reaction>
</comment>
<dbReference type="GO" id="GO:0033592">
    <property type="term" value="F:RNA strand annealing activity"/>
    <property type="evidence" value="ECO:0007669"/>
    <property type="project" value="TreeGrafter"/>
</dbReference>
<evidence type="ECO:0000256" key="5">
    <source>
        <dbReference type="ARBA" id="ARBA00022806"/>
    </source>
</evidence>
<evidence type="ECO:0000256" key="9">
    <source>
        <dbReference type="ARBA" id="ARBA00047984"/>
    </source>
</evidence>
<feature type="short sequence motif" description="Q motif" evidence="11">
    <location>
        <begin position="32"/>
        <end position="60"/>
    </location>
</feature>
<dbReference type="Gene3D" id="3.40.50.300">
    <property type="entry name" value="P-loop containing nucleotide triphosphate hydrolases"/>
    <property type="match status" value="2"/>
</dbReference>
<feature type="compositionally biased region" description="Basic and acidic residues" evidence="13">
    <location>
        <begin position="460"/>
        <end position="469"/>
    </location>
</feature>
<feature type="region of interest" description="Disordered" evidence="13">
    <location>
        <begin position="601"/>
        <end position="672"/>
    </location>
</feature>
<evidence type="ECO:0000256" key="3">
    <source>
        <dbReference type="ARBA" id="ARBA00022741"/>
    </source>
</evidence>
<feature type="region of interest" description="Disordered" evidence="13">
    <location>
        <begin position="1"/>
        <end position="29"/>
    </location>
</feature>
<dbReference type="Pfam" id="PF03880">
    <property type="entry name" value="DbpA"/>
    <property type="match status" value="1"/>
</dbReference>
<evidence type="ECO:0000256" key="7">
    <source>
        <dbReference type="ARBA" id="ARBA00023016"/>
    </source>
</evidence>
<name>A0A517XXK1_9BACT</name>
<keyword evidence="2" id="KW-0963">Cytoplasm</keyword>
<dbReference type="Pfam" id="PF25399">
    <property type="entry name" value="DeaD_dimer"/>
    <property type="match status" value="1"/>
</dbReference>
<keyword evidence="5 12" id="KW-0347">Helicase</keyword>
<evidence type="ECO:0000256" key="8">
    <source>
        <dbReference type="ARBA" id="ARBA00038437"/>
    </source>
</evidence>
<dbReference type="KEGG" id="uli:ETAA1_41820"/>
<feature type="compositionally biased region" description="Gly residues" evidence="13">
    <location>
        <begin position="622"/>
        <end position="641"/>
    </location>
</feature>
<reference evidence="17 18" key="1">
    <citation type="submission" date="2019-02" db="EMBL/GenBank/DDBJ databases">
        <title>Deep-cultivation of Planctomycetes and their phenomic and genomic characterization uncovers novel biology.</title>
        <authorList>
            <person name="Wiegand S."/>
            <person name="Jogler M."/>
            <person name="Boedeker C."/>
            <person name="Pinto D."/>
            <person name="Vollmers J."/>
            <person name="Rivas-Marin E."/>
            <person name="Kohn T."/>
            <person name="Peeters S.H."/>
            <person name="Heuer A."/>
            <person name="Rast P."/>
            <person name="Oberbeckmann S."/>
            <person name="Bunk B."/>
            <person name="Jeske O."/>
            <person name="Meyerdierks A."/>
            <person name="Storesund J.E."/>
            <person name="Kallscheuer N."/>
            <person name="Luecker S."/>
            <person name="Lage O.M."/>
            <person name="Pohl T."/>
            <person name="Merkel B.J."/>
            <person name="Hornburger P."/>
            <person name="Mueller R.-W."/>
            <person name="Bruemmer F."/>
            <person name="Labrenz M."/>
            <person name="Spormann A.M."/>
            <person name="Op den Camp H."/>
            <person name="Overmann J."/>
            <person name="Amann R."/>
            <person name="Jetten M.S.M."/>
            <person name="Mascher T."/>
            <person name="Medema M.H."/>
            <person name="Devos D.P."/>
            <person name="Kaster A.-K."/>
            <person name="Ovreas L."/>
            <person name="Rohde M."/>
            <person name="Galperin M.Y."/>
            <person name="Jogler C."/>
        </authorList>
    </citation>
    <scope>NUCLEOTIDE SEQUENCE [LARGE SCALE GENOMIC DNA]</scope>
    <source>
        <strain evidence="17 18">ETA_A1</strain>
    </source>
</reference>
<evidence type="ECO:0000313" key="18">
    <source>
        <dbReference type="Proteomes" id="UP000319576"/>
    </source>
</evidence>
<dbReference type="GO" id="GO:0005524">
    <property type="term" value="F:ATP binding"/>
    <property type="evidence" value="ECO:0007669"/>
    <property type="project" value="UniProtKB-KW"/>
</dbReference>
<dbReference type="InterPro" id="IPR001650">
    <property type="entry name" value="Helicase_C-like"/>
</dbReference>
<dbReference type="InterPro" id="IPR044742">
    <property type="entry name" value="DEAD/DEAH_RhlB"/>
</dbReference>